<feature type="non-terminal residue" evidence="11">
    <location>
        <position position="266"/>
    </location>
</feature>
<proteinExistence type="predicted"/>
<evidence type="ECO:0000313" key="11">
    <source>
        <dbReference type="EMBL" id="GAG06305.1"/>
    </source>
</evidence>
<evidence type="ECO:0000256" key="8">
    <source>
        <dbReference type="ARBA" id="ARBA00022917"/>
    </source>
</evidence>
<evidence type="ECO:0000256" key="9">
    <source>
        <dbReference type="ARBA" id="ARBA00023146"/>
    </source>
</evidence>
<dbReference type="Gene3D" id="3.50.40.10">
    <property type="entry name" value="Phenylalanyl-trna Synthetase, Chain B, domain 3"/>
    <property type="match status" value="1"/>
</dbReference>
<dbReference type="SUPFAM" id="SSF46955">
    <property type="entry name" value="Putative DNA-binding domain"/>
    <property type="match status" value="1"/>
</dbReference>
<protein>
    <recommendedName>
        <fullName evidence="2">phenylalanine--tRNA ligase</fullName>
        <ecNumber evidence="2">6.1.1.20</ecNumber>
    </recommendedName>
</protein>
<dbReference type="PANTHER" id="PTHR10947">
    <property type="entry name" value="PHENYLALANYL-TRNA SYNTHETASE BETA CHAIN AND LEUCINE-RICH REPEAT-CONTAINING PROTEIN 47"/>
    <property type="match status" value="1"/>
</dbReference>
<comment type="cofactor">
    <cofactor evidence="1">
        <name>Mg(2+)</name>
        <dbReference type="ChEBI" id="CHEBI:18420"/>
    </cofactor>
</comment>
<accession>X0UKZ3</accession>
<keyword evidence="8" id="KW-0648">Protein biosynthesis</keyword>
<dbReference type="GO" id="GO:0004826">
    <property type="term" value="F:phenylalanine-tRNA ligase activity"/>
    <property type="evidence" value="ECO:0007669"/>
    <property type="project" value="UniProtKB-EC"/>
</dbReference>
<dbReference type="GO" id="GO:0005524">
    <property type="term" value="F:ATP binding"/>
    <property type="evidence" value="ECO:0007669"/>
    <property type="project" value="UniProtKB-KW"/>
</dbReference>
<dbReference type="InterPro" id="IPR020825">
    <property type="entry name" value="Phe-tRNA_synthase-like_B3/B4"/>
</dbReference>
<sequence length="266" mass="29256">MRDGEGNVLSMPPIINSEATRVTMQTRQFFIDVTGLARRTVHRALNIVVTSLKEMMPRIEVESVMVEAPDGARITPDLAPTQMTLDVRQTAETIGVALKAGQVAELLESMGHGVEEAGYADKLRVFVPAYRNDVMHPIDLIEDVAIAYGYENLTPELVPTFTVGAPRPIEEHAATARRIMTGLGFHQVMTLVLTSEPAAFGKWRIEPDPRAVRIENPISTEQTICRVGLLPGLLETLAINKQYDLPQCLFEVGDCCFVDPETETGA</sequence>
<dbReference type="EC" id="6.1.1.20" evidence="2"/>
<dbReference type="EMBL" id="BARS01026949">
    <property type="protein sequence ID" value="GAG06305.1"/>
    <property type="molecule type" value="Genomic_DNA"/>
</dbReference>
<dbReference type="InterPro" id="IPR045864">
    <property type="entry name" value="aa-tRNA-synth_II/BPL/LPL"/>
</dbReference>
<dbReference type="InterPro" id="IPR009061">
    <property type="entry name" value="DNA-bd_dom_put_sf"/>
</dbReference>
<evidence type="ECO:0000256" key="6">
    <source>
        <dbReference type="ARBA" id="ARBA00022840"/>
    </source>
</evidence>
<evidence type="ECO:0000259" key="10">
    <source>
        <dbReference type="PROSITE" id="PS51483"/>
    </source>
</evidence>
<dbReference type="GO" id="GO:0000287">
    <property type="term" value="F:magnesium ion binding"/>
    <property type="evidence" value="ECO:0007669"/>
    <property type="project" value="InterPro"/>
</dbReference>
<dbReference type="Gene3D" id="3.30.930.10">
    <property type="entry name" value="Bira Bifunctional Protein, Domain 2"/>
    <property type="match status" value="1"/>
</dbReference>
<feature type="domain" description="B5" evidence="10">
    <location>
        <begin position="78"/>
        <end position="155"/>
    </location>
</feature>
<organism evidence="11">
    <name type="scientific">marine sediment metagenome</name>
    <dbReference type="NCBI Taxonomy" id="412755"/>
    <lineage>
        <taxon>unclassified sequences</taxon>
        <taxon>metagenomes</taxon>
        <taxon>ecological metagenomes</taxon>
    </lineage>
</organism>
<keyword evidence="9" id="KW-0030">Aminoacyl-tRNA synthetase</keyword>
<dbReference type="SUPFAM" id="SSF55681">
    <property type="entry name" value="Class II aaRS and biotin synthetases"/>
    <property type="match status" value="1"/>
</dbReference>
<dbReference type="GO" id="GO:0009328">
    <property type="term" value="C:phenylalanine-tRNA ligase complex"/>
    <property type="evidence" value="ECO:0007669"/>
    <property type="project" value="TreeGrafter"/>
</dbReference>
<keyword evidence="5" id="KW-0547">Nucleotide-binding</keyword>
<evidence type="ECO:0000256" key="3">
    <source>
        <dbReference type="ARBA" id="ARBA00022598"/>
    </source>
</evidence>
<evidence type="ECO:0000256" key="1">
    <source>
        <dbReference type="ARBA" id="ARBA00001946"/>
    </source>
</evidence>
<dbReference type="PANTHER" id="PTHR10947:SF0">
    <property type="entry name" value="PHENYLALANINE--TRNA LIGASE BETA SUBUNIT"/>
    <property type="match status" value="1"/>
</dbReference>
<dbReference type="Gene3D" id="3.30.56.10">
    <property type="match status" value="1"/>
</dbReference>
<dbReference type="SMART" id="SM00874">
    <property type="entry name" value="B5"/>
    <property type="match status" value="1"/>
</dbReference>
<keyword evidence="7" id="KW-0460">Magnesium</keyword>
<dbReference type="InterPro" id="IPR005147">
    <property type="entry name" value="tRNA_synthase_B5-dom"/>
</dbReference>
<keyword evidence="3" id="KW-0436">Ligase</keyword>
<evidence type="ECO:0000256" key="2">
    <source>
        <dbReference type="ARBA" id="ARBA00012814"/>
    </source>
</evidence>
<dbReference type="GO" id="GO:0003723">
    <property type="term" value="F:RNA binding"/>
    <property type="evidence" value="ECO:0007669"/>
    <property type="project" value="InterPro"/>
</dbReference>
<dbReference type="PROSITE" id="PS51483">
    <property type="entry name" value="B5"/>
    <property type="match status" value="1"/>
</dbReference>
<comment type="caution">
    <text evidence="11">The sequence shown here is derived from an EMBL/GenBank/DDBJ whole genome shotgun (WGS) entry which is preliminary data.</text>
</comment>
<reference evidence="11" key="1">
    <citation type="journal article" date="2014" name="Front. Microbiol.">
        <title>High frequency of phylogenetically diverse reductive dehalogenase-homologous genes in deep subseafloor sedimentary metagenomes.</title>
        <authorList>
            <person name="Kawai M."/>
            <person name="Futagami T."/>
            <person name="Toyoda A."/>
            <person name="Takaki Y."/>
            <person name="Nishi S."/>
            <person name="Hori S."/>
            <person name="Arai W."/>
            <person name="Tsubouchi T."/>
            <person name="Morono Y."/>
            <person name="Uchiyama I."/>
            <person name="Ito T."/>
            <person name="Fujiyama A."/>
            <person name="Inagaki F."/>
            <person name="Takami H."/>
        </authorList>
    </citation>
    <scope>NUCLEOTIDE SEQUENCE</scope>
    <source>
        <strain evidence="11">Expedition CK06-06</strain>
    </source>
</reference>
<dbReference type="GO" id="GO:0006432">
    <property type="term" value="P:phenylalanyl-tRNA aminoacylation"/>
    <property type="evidence" value="ECO:0007669"/>
    <property type="project" value="InterPro"/>
</dbReference>
<dbReference type="InterPro" id="IPR045060">
    <property type="entry name" value="Phe-tRNA-ligase_IIc_bsu"/>
</dbReference>
<keyword evidence="6" id="KW-0067">ATP-binding</keyword>
<dbReference type="InterPro" id="IPR041616">
    <property type="entry name" value="PheRS_beta_core"/>
</dbReference>
<keyword evidence="4" id="KW-0479">Metal-binding</keyword>
<dbReference type="Pfam" id="PF03484">
    <property type="entry name" value="B5"/>
    <property type="match status" value="1"/>
</dbReference>
<dbReference type="AlphaFoldDB" id="X0UKZ3"/>
<name>X0UKZ3_9ZZZZ</name>
<evidence type="ECO:0000256" key="5">
    <source>
        <dbReference type="ARBA" id="ARBA00022741"/>
    </source>
</evidence>
<evidence type="ECO:0000256" key="7">
    <source>
        <dbReference type="ARBA" id="ARBA00022842"/>
    </source>
</evidence>
<gene>
    <name evidence="11" type="ORF">S01H1_42379</name>
</gene>
<dbReference type="Pfam" id="PF17759">
    <property type="entry name" value="tRNA_synthFbeta"/>
    <property type="match status" value="1"/>
</dbReference>
<evidence type="ECO:0000256" key="4">
    <source>
        <dbReference type="ARBA" id="ARBA00022723"/>
    </source>
</evidence>